<dbReference type="AlphaFoldDB" id="A0A0N5AHQ3"/>
<accession>A0A0N5AHQ3</accession>
<keyword evidence="3" id="KW-1185">Reference proteome</keyword>
<feature type="domain" description="SCP" evidence="2">
    <location>
        <begin position="217"/>
        <end position="309"/>
    </location>
</feature>
<evidence type="ECO:0000313" key="3">
    <source>
        <dbReference type="Proteomes" id="UP000046393"/>
    </source>
</evidence>
<dbReference type="InterPro" id="IPR035940">
    <property type="entry name" value="CAP_sf"/>
</dbReference>
<protein>
    <submittedName>
        <fullName evidence="4">SCP domain-containing protein</fullName>
    </submittedName>
</protein>
<proteinExistence type="predicted"/>
<dbReference type="Gene3D" id="3.40.33.10">
    <property type="entry name" value="CAP"/>
    <property type="match status" value="1"/>
</dbReference>
<feature type="compositionally biased region" description="Polar residues" evidence="1">
    <location>
        <begin position="69"/>
        <end position="84"/>
    </location>
</feature>
<feature type="region of interest" description="Disordered" evidence="1">
    <location>
        <begin position="68"/>
        <end position="106"/>
    </location>
</feature>
<dbReference type="InterPro" id="IPR014044">
    <property type="entry name" value="CAP_dom"/>
</dbReference>
<dbReference type="SUPFAM" id="SSF55797">
    <property type="entry name" value="PR-1-like"/>
    <property type="match status" value="1"/>
</dbReference>
<organism evidence="3 4">
    <name type="scientific">Syphacia muris</name>
    <dbReference type="NCBI Taxonomy" id="451379"/>
    <lineage>
        <taxon>Eukaryota</taxon>
        <taxon>Metazoa</taxon>
        <taxon>Ecdysozoa</taxon>
        <taxon>Nematoda</taxon>
        <taxon>Chromadorea</taxon>
        <taxon>Rhabditida</taxon>
        <taxon>Spirurina</taxon>
        <taxon>Oxyuridomorpha</taxon>
        <taxon>Oxyuroidea</taxon>
        <taxon>Oxyuridae</taxon>
        <taxon>Syphacia</taxon>
    </lineage>
</organism>
<evidence type="ECO:0000259" key="2">
    <source>
        <dbReference type="Pfam" id="PF00188"/>
    </source>
</evidence>
<dbReference type="WBParaSite" id="SMUV_0000391201-mRNA-1">
    <property type="protein sequence ID" value="SMUV_0000391201-mRNA-1"/>
    <property type="gene ID" value="SMUV_0000391201"/>
</dbReference>
<dbReference type="Proteomes" id="UP000046393">
    <property type="component" value="Unplaced"/>
</dbReference>
<evidence type="ECO:0000313" key="4">
    <source>
        <dbReference type="WBParaSite" id="SMUV_0000391201-mRNA-1"/>
    </source>
</evidence>
<reference evidence="4" key="1">
    <citation type="submission" date="2017-02" db="UniProtKB">
        <authorList>
            <consortium name="WormBaseParasite"/>
        </authorList>
    </citation>
    <scope>IDENTIFICATION</scope>
</reference>
<name>A0A0N5AHQ3_9BILA</name>
<sequence>MEKRTIVEKSIIHSTPSGRILSETKMKTIYYDGKRSRRSNKRLPSLNDSWDTFSDSVSVKYNCKKNSRPMATTSKLATSQQSPLQHRHFTSAETSPRHQHHTIDDNLSSTTEYINIHYLDDSTVYGDKWSSENTGVQESKLAYSDNGWTSNNAMIVHNDVKCLKHFINRINCKRENHLADTQLHAMSFEVNKHQAVLLAIFPNIIRISTLLPPIRIKHYQKPPLKQDSALNESAQYWASVLVINNEFKYRPDTTMNLWMGSKPNAAVVDIWDEEMQDWPSHHFKNEQLTKVGLARAYDDAKHAFVIVAEYM</sequence>
<evidence type="ECO:0000256" key="1">
    <source>
        <dbReference type="SAM" id="MobiDB-lite"/>
    </source>
</evidence>
<dbReference type="Pfam" id="PF00188">
    <property type="entry name" value="CAP"/>
    <property type="match status" value="1"/>
</dbReference>